<keyword evidence="3" id="KW-1185">Reference proteome</keyword>
<sequence length="251" mass="28152">MDQTSRDPLIERAPVSLWRMLRKFGVLLTLIAIVPAIIFGAIAMFEGRKIERLEREGADTTAVVTGKRIEETRDSDGDRRYSYHVDFDFGHETRSYSGSEAVSIGFYNAVNAGDTLPLRVWSVDPTVNELEPGSTAQAVLIGKILSVIGLVGGGLWFERVWRRARAAIRVRETGERRTAEVFAHEDARMKKNRVRYHRLVWRDEKHDTGKSLPMAEARIVQFPPGTQVHVYADPAGRLAPVWEGDVGPRAG</sequence>
<dbReference type="AlphaFoldDB" id="A0A849L593"/>
<keyword evidence="1" id="KW-0472">Membrane</keyword>
<reference evidence="2 3" key="1">
    <citation type="submission" date="2020-05" db="EMBL/GenBank/DDBJ databases">
        <title>Gimesia benthica sp. nov., a novel planctomycete isolated from a deep-sea water sample of the Northwest Indian Ocean.</title>
        <authorList>
            <person name="Wang J."/>
            <person name="Ruan C."/>
            <person name="Song L."/>
            <person name="Zhu Y."/>
            <person name="Li A."/>
            <person name="Zheng X."/>
            <person name="Wang L."/>
            <person name="Lu Z."/>
            <person name="Huang Y."/>
            <person name="Du W."/>
            <person name="Zhou Y."/>
            <person name="Huang L."/>
            <person name="Dai X."/>
        </authorList>
    </citation>
    <scope>NUCLEOTIDE SEQUENCE [LARGE SCALE GENOMIC DNA]</scope>
    <source>
        <strain evidence="2 3">YYQ-30</strain>
    </source>
</reference>
<evidence type="ECO:0000313" key="3">
    <source>
        <dbReference type="Proteomes" id="UP000572377"/>
    </source>
</evidence>
<comment type="caution">
    <text evidence="2">The sequence shown here is derived from an EMBL/GenBank/DDBJ whole genome shotgun (WGS) entry which is preliminary data.</text>
</comment>
<dbReference type="EMBL" id="JABFBC010000002">
    <property type="protein sequence ID" value="NNU81352.1"/>
    <property type="molecule type" value="Genomic_DNA"/>
</dbReference>
<name>A0A849L593_9RHOB</name>
<evidence type="ECO:0008006" key="4">
    <source>
        <dbReference type="Google" id="ProtNLM"/>
    </source>
</evidence>
<gene>
    <name evidence="2" type="ORF">HMH01_12980</name>
</gene>
<evidence type="ECO:0000256" key="1">
    <source>
        <dbReference type="SAM" id="Phobius"/>
    </source>
</evidence>
<feature type="transmembrane region" description="Helical" evidence="1">
    <location>
        <begin position="24"/>
        <end position="45"/>
    </location>
</feature>
<evidence type="ECO:0000313" key="2">
    <source>
        <dbReference type="EMBL" id="NNU81352.1"/>
    </source>
</evidence>
<organism evidence="2 3">
    <name type="scientific">Halovulum dunhuangense</name>
    <dbReference type="NCBI Taxonomy" id="1505036"/>
    <lineage>
        <taxon>Bacteria</taxon>
        <taxon>Pseudomonadati</taxon>
        <taxon>Pseudomonadota</taxon>
        <taxon>Alphaproteobacteria</taxon>
        <taxon>Rhodobacterales</taxon>
        <taxon>Paracoccaceae</taxon>
        <taxon>Halovulum</taxon>
    </lineage>
</organism>
<accession>A0A849L593</accession>
<keyword evidence="1" id="KW-0812">Transmembrane</keyword>
<dbReference type="RefSeq" id="WP_171326199.1">
    <property type="nucleotide sequence ID" value="NZ_JABFBC010000002.1"/>
</dbReference>
<protein>
    <recommendedName>
        <fullName evidence="4">DUF3592 domain-containing protein</fullName>
    </recommendedName>
</protein>
<keyword evidence="1" id="KW-1133">Transmembrane helix</keyword>
<proteinExistence type="predicted"/>
<dbReference type="Proteomes" id="UP000572377">
    <property type="component" value="Unassembled WGS sequence"/>
</dbReference>